<dbReference type="EMBL" id="UGLH01000005">
    <property type="protein sequence ID" value="STT78808.1"/>
    <property type="molecule type" value="Genomic_DNA"/>
</dbReference>
<sequence>MGGSDNSSAYLGVNAGLSWDGWLLKHIGNLNWQQQGKAHWNSNQTYLQRPIPQLNSIVSGGQIFTNGEFFDTIGLRGVNLSTDDNMFPDGMRSYAPEIRGVAQSNALVTVRQGSNIIYQTTVPPGPFYPAGCLSFRLWQRS</sequence>
<name>A0A377XFU5_KLEPN</name>
<dbReference type="GO" id="GO:0015473">
    <property type="term" value="F:fimbrial usher porin activity"/>
    <property type="evidence" value="ECO:0007669"/>
    <property type="project" value="InterPro"/>
</dbReference>
<gene>
    <name evidence="1" type="primary">htrE_1</name>
    <name evidence="1" type="ORF">NCTC5047_01590</name>
</gene>
<dbReference type="GO" id="GO:0009297">
    <property type="term" value="P:pilus assembly"/>
    <property type="evidence" value="ECO:0007669"/>
    <property type="project" value="InterPro"/>
</dbReference>
<evidence type="ECO:0000313" key="1">
    <source>
        <dbReference type="EMBL" id="STT78808.1"/>
    </source>
</evidence>
<dbReference type="GO" id="GO:0009279">
    <property type="term" value="C:cell outer membrane"/>
    <property type="evidence" value="ECO:0007669"/>
    <property type="project" value="TreeGrafter"/>
</dbReference>
<dbReference type="Gene3D" id="2.60.40.3110">
    <property type="match status" value="1"/>
</dbReference>
<proteinExistence type="predicted"/>
<dbReference type="Pfam" id="PF00577">
    <property type="entry name" value="Usher"/>
    <property type="match status" value="1"/>
</dbReference>
<dbReference type="PANTHER" id="PTHR30451">
    <property type="entry name" value="OUTER MEMBRANE USHER PROTEIN"/>
    <property type="match status" value="1"/>
</dbReference>
<accession>A0A377XFU5</accession>
<dbReference type="AlphaFoldDB" id="A0A377XFU5"/>
<dbReference type="PANTHER" id="PTHR30451:SF3">
    <property type="entry name" value="OUTER MEMBRANE USHER PROTEIN HTRE-RELATED"/>
    <property type="match status" value="1"/>
</dbReference>
<protein>
    <submittedName>
        <fullName evidence="1">Fimbriae usher protein StcC</fullName>
    </submittedName>
</protein>
<organism evidence="1 2">
    <name type="scientific">Klebsiella pneumoniae</name>
    <dbReference type="NCBI Taxonomy" id="573"/>
    <lineage>
        <taxon>Bacteria</taxon>
        <taxon>Pseudomonadati</taxon>
        <taxon>Pseudomonadota</taxon>
        <taxon>Gammaproteobacteria</taxon>
        <taxon>Enterobacterales</taxon>
        <taxon>Enterobacteriaceae</taxon>
        <taxon>Klebsiella/Raoultella group</taxon>
        <taxon>Klebsiella</taxon>
        <taxon>Klebsiella pneumoniae complex</taxon>
    </lineage>
</organism>
<dbReference type="Proteomes" id="UP000254340">
    <property type="component" value="Unassembled WGS sequence"/>
</dbReference>
<evidence type="ECO:0000313" key="2">
    <source>
        <dbReference type="Proteomes" id="UP000254340"/>
    </source>
</evidence>
<dbReference type="InterPro" id="IPR000015">
    <property type="entry name" value="Fimb_usher"/>
</dbReference>
<reference evidence="1 2" key="1">
    <citation type="submission" date="2018-06" db="EMBL/GenBank/DDBJ databases">
        <authorList>
            <consortium name="Pathogen Informatics"/>
            <person name="Doyle S."/>
        </authorList>
    </citation>
    <scope>NUCLEOTIDE SEQUENCE [LARGE SCALE GENOMIC DNA]</scope>
    <source>
        <strain evidence="1 2">NCTC5047</strain>
    </source>
</reference>